<evidence type="ECO:0000313" key="1">
    <source>
        <dbReference type="EMBL" id="OIO20438.1"/>
    </source>
</evidence>
<evidence type="ECO:0000313" key="2">
    <source>
        <dbReference type="Proteomes" id="UP000181941"/>
    </source>
</evidence>
<name>A0A1J4UD60_9BACT</name>
<sequence length="88" mass="9910">MSNATQQTYQLQKFKLVVFFPPQNRHSVPILSGQDDGTKDDTKKVVYSPTVKPPFIPASRERRGQRRGFFNLASIIFSLSPSRGIEGV</sequence>
<accession>A0A1J4UD60</accession>
<dbReference type="EMBL" id="MNVC01000005">
    <property type="protein sequence ID" value="OIO20438.1"/>
    <property type="molecule type" value="Genomic_DNA"/>
</dbReference>
<comment type="caution">
    <text evidence="1">The sequence shown here is derived from an EMBL/GenBank/DDBJ whole genome shotgun (WGS) entry which is preliminary data.</text>
</comment>
<organism evidence="1 2">
    <name type="scientific">Candidatus Magasanikbacteria bacterium CG1_02_32_51</name>
    <dbReference type="NCBI Taxonomy" id="1805238"/>
    <lineage>
        <taxon>Bacteria</taxon>
        <taxon>Candidatus Magasanikiibacteriota</taxon>
    </lineage>
</organism>
<reference evidence="1 2" key="1">
    <citation type="journal article" date="2016" name="Environ. Microbiol.">
        <title>Genomic resolution of a cold subsurface aquifer community provides metabolic insights for novel microbes adapted to high CO concentrations.</title>
        <authorList>
            <person name="Probst A.J."/>
            <person name="Castelle C.J."/>
            <person name="Singh A."/>
            <person name="Brown C.T."/>
            <person name="Anantharaman K."/>
            <person name="Sharon I."/>
            <person name="Hug L.A."/>
            <person name="Burstein D."/>
            <person name="Emerson J.B."/>
            <person name="Thomas B.C."/>
            <person name="Banfield J.F."/>
        </authorList>
    </citation>
    <scope>NUCLEOTIDE SEQUENCE [LARGE SCALE GENOMIC DNA]</scope>
    <source>
        <strain evidence="1">CG1_02_32_51</strain>
    </source>
</reference>
<protein>
    <submittedName>
        <fullName evidence="1">Uncharacterized protein</fullName>
    </submittedName>
</protein>
<dbReference type="AlphaFoldDB" id="A0A1J4UD60"/>
<dbReference type="Proteomes" id="UP000181941">
    <property type="component" value="Unassembled WGS sequence"/>
</dbReference>
<proteinExistence type="predicted"/>
<gene>
    <name evidence="1" type="ORF">AUJ23_00430</name>
</gene>